<comment type="caution">
    <text evidence="3">The sequence shown here is derived from an EMBL/GenBank/DDBJ whole genome shotgun (WGS) entry which is preliminary data.</text>
</comment>
<gene>
    <name evidence="3" type="ORF">E6K79_07095</name>
</gene>
<dbReference type="Proteomes" id="UP000317691">
    <property type="component" value="Unassembled WGS sequence"/>
</dbReference>
<dbReference type="InterPro" id="IPR019752">
    <property type="entry name" value="Pyrv/ketoisovalerate_OxRed_cat"/>
</dbReference>
<keyword evidence="1" id="KW-0560">Oxidoreductase</keyword>
<dbReference type="PANTHER" id="PTHR42730:SF1">
    <property type="entry name" value="2-OXOGLUTARATE SYNTHASE SUBUNIT KORC"/>
    <property type="match status" value="1"/>
</dbReference>
<evidence type="ECO:0000313" key="4">
    <source>
        <dbReference type="Proteomes" id="UP000317691"/>
    </source>
</evidence>
<dbReference type="InterPro" id="IPR002869">
    <property type="entry name" value="Pyrv_flavodox_OxRed_cen"/>
</dbReference>
<dbReference type="EMBL" id="VBOZ01000017">
    <property type="protein sequence ID" value="TMQ64796.1"/>
    <property type="molecule type" value="Genomic_DNA"/>
</dbReference>
<sequence>MTWESPRGALPKRGISIRVAGDPAHGLLFAGYLLAEAALLDRRAISHSPTLGSAARGPLSGGALRIAGDPDEYPLVDAPECLLLTSAAALERFGPDLAPEGQLLVEESLRGQAPAFAVALPLIQAAIESGGTSLVLDLVASAVVTATTGAVSRRALYEAAGRLLPERGRPAAFAALDAGMEIGRSRFRV</sequence>
<organism evidence="3 4">
    <name type="scientific">Eiseniibacteriota bacterium</name>
    <dbReference type="NCBI Taxonomy" id="2212470"/>
    <lineage>
        <taxon>Bacteria</taxon>
        <taxon>Candidatus Eiseniibacteriota</taxon>
    </lineage>
</organism>
<evidence type="ECO:0000259" key="2">
    <source>
        <dbReference type="Pfam" id="PF01558"/>
    </source>
</evidence>
<feature type="domain" description="Pyruvate/ketoisovalerate oxidoreductase catalytic" evidence="2">
    <location>
        <begin position="26"/>
        <end position="181"/>
    </location>
</feature>
<accession>A0A538TME1</accession>
<name>A0A538TME1_UNCEI</name>
<dbReference type="GO" id="GO:0016903">
    <property type="term" value="F:oxidoreductase activity, acting on the aldehyde or oxo group of donors"/>
    <property type="evidence" value="ECO:0007669"/>
    <property type="project" value="InterPro"/>
</dbReference>
<reference evidence="3 4" key="1">
    <citation type="journal article" date="2019" name="Nat. Microbiol.">
        <title>Mediterranean grassland soil C-N compound turnover is dependent on rainfall and depth, and is mediated by genomically divergent microorganisms.</title>
        <authorList>
            <person name="Diamond S."/>
            <person name="Andeer P.F."/>
            <person name="Li Z."/>
            <person name="Crits-Christoph A."/>
            <person name="Burstein D."/>
            <person name="Anantharaman K."/>
            <person name="Lane K.R."/>
            <person name="Thomas B.C."/>
            <person name="Pan C."/>
            <person name="Northen T.R."/>
            <person name="Banfield J.F."/>
        </authorList>
    </citation>
    <scope>NUCLEOTIDE SEQUENCE [LARGE SCALE GENOMIC DNA]</scope>
    <source>
        <strain evidence="3">WS_9</strain>
    </source>
</reference>
<evidence type="ECO:0000313" key="3">
    <source>
        <dbReference type="EMBL" id="TMQ64796.1"/>
    </source>
</evidence>
<dbReference type="PANTHER" id="PTHR42730">
    <property type="entry name" value="2-OXOGLUTARATE SYNTHASE SUBUNIT KORC"/>
    <property type="match status" value="1"/>
</dbReference>
<evidence type="ECO:0000256" key="1">
    <source>
        <dbReference type="ARBA" id="ARBA00023002"/>
    </source>
</evidence>
<proteinExistence type="predicted"/>
<dbReference type="InterPro" id="IPR052554">
    <property type="entry name" value="2-oxoglutarate_synth_KorC"/>
</dbReference>
<dbReference type="Pfam" id="PF01558">
    <property type="entry name" value="POR"/>
    <property type="match status" value="1"/>
</dbReference>
<dbReference type="Gene3D" id="3.40.920.10">
    <property type="entry name" value="Pyruvate-ferredoxin oxidoreductase, PFOR, domain III"/>
    <property type="match status" value="1"/>
</dbReference>
<protein>
    <recommendedName>
        <fullName evidence="2">Pyruvate/ketoisovalerate oxidoreductase catalytic domain-containing protein</fullName>
    </recommendedName>
</protein>
<dbReference type="AlphaFoldDB" id="A0A538TME1"/>